<sequence length="488" mass="55119">MEVVNQKNLASSYSPNAISPLVQSKVLNHLHGDSTFKDSFFVADETYIQHQLKRWESRFEDIQPFYAMKCNDNPTVLKILAKNGAGFDCASKSEIKRILELGVEPHRILFAAPFKSEDHVLYAKKHGVEQTMFDSEDELRKLATYFPTAALYLRLWADDPTSRARLSEKFGVRLQEAKELLKLAKDLNMRVVGLCFHVGSSASDCDAYRRAIALTREVYDYNETFGEGRKHPIGTVDVGGGFSSENFDDAATAIRQAIREYFDIERKIRWVAEPGRFFVHEAFHLICRVIGTRPKGRLDHQTALGETIPTGDIYINDGIYHNFLNALTEKVVPQPILLDKSGVPCRQSNEARGKYTVWGQTCDSFDKILMDCPLPSGARVGEWLYFPAMGSYAHVTSNDFNGFPKHKTTIWISNSNENRLFPIPAPISAIKALHYFLKRSLGMIEDVAKQGKGSKMDNEVIALSTNTGILRGLWPTIRKTSHAFEARR</sequence>
<protein>
    <submittedName>
        <fullName evidence="1">Ornithine decarboxylase</fullName>
        <ecNumber evidence="1">4.1.1.17</ecNumber>
    </submittedName>
</protein>
<keyword evidence="1" id="KW-0456">Lyase</keyword>
<comment type="caution">
    <text evidence="1">The sequence shown here is derived from an EMBL/GenBank/DDBJ whole genome shotgun (WGS) entry which is preliminary data.</text>
</comment>
<reference evidence="1" key="1">
    <citation type="journal article" date="2022" name="bioRxiv">
        <title>Population genetic analysis of Ophidiomyces ophidiicola, the causative agent of snake fungal disease, indicates recent introductions to the USA.</title>
        <authorList>
            <person name="Ladner J.T."/>
            <person name="Palmer J.M."/>
            <person name="Ettinger C.L."/>
            <person name="Stajich J.E."/>
            <person name="Farrell T.M."/>
            <person name="Glorioso B.M."/>
            <person name="Lawson B."/>
            <person name="Price S.J."/>
            <person name="Stengle A.G."/>
            <person name="Grear D.A."/>
            <person name="Lorch J.M."/>
        </authorList>
    </citation>
    <scope>NUCLEOTIDE SEQUENCE</scope>
    <source>
        <strain evidence="1">NWHC 24266-5</strain>
    </source>
</reference>
<gene>
    <name evidence="1" type="primary">SPE1_2</name>
    <name evidence="1" type="ORF">LOY88_004084</name>
</gene>
<dbReference type="EMBL" id="JALBCA010000058">
    <property type="protein sequence ID" value="KAI2385466.1"/>
    <property type="molecule type" value="Genomic_DNA"/>
</dbReference>
<evidence type="ECO:0000313" key="1">
    <source>
        <dbReference type="EMBL" id="KAI2385466.1"/>
    </source>
</evidence>
<name>A0ACB8UVC9_9EURO</name>
<proteinExistence type="predicted"/>
<accession>A0ACB8UVC9</accession>
<organism evidence="1">
    <name type="scientific">Ophidiomyces ophidiicola</name>
    <dbReference type="NCBI Taxonomy" id="1387563"/>
    <lineage>
        <taxon>Eukaryota</taxon>
        <taxon>Fungi</taxon>
        <taxon>Dikarya</taxon>
        <taxon>Ascomycota</taxon>
        <taxon>Pezizomycotina</taxon>
        <taxon>Eurotiomycetes</taxon>
        <taxon>Eurotiomycetidae</taxon>
        <taxon>Onygenales</taxon>
        <taxon>Onygenaceae</taxon>
        <taxon>Ophidiomyces</taxon>
    </lineage>
</organism>
<dbReference type="EC" id="4.1.1.17" evidence="1"/>